<organism evidence="2 3">
    <name type="scientific">Actinomadura yumaensis</name>
    <dbReference type="NCBI Taxonomy" id="111807"/>
    <lineage>
        <taxon>Bacteria</taxon>
        <taxon>Bacillati</taxon>
        <taxon>Actinomycetota</taxon>
        <taxon>Actinomycetes</taxon>
        <taxon>Streptosporangiales</taxon>
        <taxon>Thermomonosporaceae</taxon>
        <taxon>Actinomadura</taxon>
    </lineage>
</organism>
<reference evidence="3" key="1">
    <citation type="journal article" date="2019" name="Int. J. Syst. Evol. Microbiol.">
        <title>The Global Catalogue of Microorganisms (GCM) 10K type strain sequencing project: providing services to taxonomists for standard genome sequencing and annotation.</title>
        <authorList>
            <consortium name="The Broad Institute Genomics Platform"/>
            <consortium name="The Broad Institute Genome Sequencing Center for Infectious Disease"/>
            <person name="Wu L."/>
            <person name="Ma J."/>
        </authorList>
    </citation>
    <scope>NUCLEOTIDE SEQUENCE [LARGE SCALE GENOMIC DNA]</scope>
    <source>
        <strain evidence="3">JCM 3369</strain>
    </source>
</reference>
<name>A0ABW2CXC7_9ACTN</name>
<proteinExistence type="predicted"/>
<dbReference type="Proteomes" id="UP001596380">
    <property type="component" value="Unassembled WGS sequence"/>
</dbReference>
<accession>A0ABW2CXC7</accession>
<keyword evidence="1" id="KW-0472">Membrane</keyword>
<keyword evidence="1" id="KW-1133">Transmembrane helix</keyword>
<feature type="transmembrane region" description="Helical" evidence="1">
    <location>
        <begin position="159"/>
        <end position="181"/>
    </location>
</feature>
<feature type="transmembrane region" description="Helical" evidence="1">
    <location>
        <begin position="114"/>
        <end position="139"/>
    </location>
</feature>
<sequence>MTAPTAQATAPGALLDPPRPPLGRLVAVELRKMTDTRAGRWLLVLIGLTAVAMMPVVLFAMDEEEQSLREMFVASQTGVALLLPVLGILAVTGEWSQRTALTTFALVPERERVLAAKLLAGAGLAAAFAAFGGAVAVLARAVGGAAGLSGGSWSLPPSLFATAVLFAVVTLAIGVAFGMLFMNPAVSIVLYFLLPTLWSTLGEMIDRLKGPAGWLDTNQTLNVLYETGVSGEEWARVGTSLAVWLLVPLAAGAVRLARREVK</sequence>
<dbReference type="RefSeq" id="WP_160825445.1">
    <property type="nucleotide sequence ID" value="NZ_JBHSXE010000001.1"/>
</dbReference>
<feature type="transmembrane region" description="Helical" evidence="1">
    <location>
        <begin position="73"/>
        <end position="93"/>
    </location>
</feature>
<feature type="transmembrane region" description="Helical" evidence="1">
    <location>
        <begin position="234"/>
        <end position="257"/>
    </location>
</feature>
<evidence type="ECO:0000313" key="3">
    <source>
        <dbReference type="Proteomes" id="UP001596380"/>
    </source>
</evidence>
<protein>
    <submittedName>
        <fullName evidence="2">ABC transporter permease subunit</fullName>
    </submittedName>
</protein>
<feature type="transmembrane region" description="Helical" evidence="1">
    <location>
        <begin position="41"/>
        <end position="61"/>
    </location>
</feature>
<evidence type="ECO:0000313" key="2">
    <source>
        <dbReference type="EMBL" id="MFC6885733.1"/>
    </source>
</evidence>
<keyword evidence="1" id="KW-0812">Transmembrane</keyword>
<gene>
    <name evidence="2" type="ORF">ACFQKB_38650</name>
</gene>
<comment type="caution">
    <text evidence="2">The sequence shown here is derived from an EMBL/GenBank/DDBJ whole genome shotgun (WGS) entry which is preliminary data.</text>
</comment>
<feature type="transmembrane region" description="Helical" evidence="1">
    <location>
        <begin position="188"/>
        <end position="205"/>
    </location>
</feature>
<keyword evidence="3" id="KW-1185">Reference proteome</keyword>
<dbReference type="EMBL" id="JBHSXS010000042">
    <property type="protein sequence ID" value="MFC6885733.1"/>
    <property type="molecule type" value="Genomic_DNA"/>
</dbReference>
<evidence type="ECO:0000256" key="1">
    <source>
        <dbReference type="SAM" id="Phobius"/>
    </source>
</evidence>